<feature type="signal peptide" evidence="4">
    <location>
        <begin position="1"/>
        <end position="24"/>
    </location>
</feature>
<evidence type="ECO:0000313" key="6">
    <source>
        <dbReference type="EMBL" id="GAA3974965.1"/>
    </source>
</evidence>
<dbReference type="InterPro" id="IPR001466">
    <property type="entry name" value="Beta-lactam-related"/>
</dbReference>
<evidence type="ECO:0000259" key="5">
    <source>
        <dbReference type="Pfam" id="PF00144"/>
    </source>
</evidence>
<protein>
    <submittedName>
        <fullName evidence="6">Serine hydrolase</fullName>
    </submittedName>
</protein>
<comment type="subcellular location">
    <subcellularLocation>
        <location evidence="1">Membrane</location>
    </subcellularLocation>
</comment>
<dbReference type="InterPro" id="IPR019734">
    <property type="entry name" value="TPR_rpt"/>
</dbReference>
<feature type="domain" description="Beta-lactamase-related" evidence="5">
    <location>
        <begin position="45"/>
        <end position="301"/>
    </location>
</feature>
<dbReference type="InterPro" id="IPR012338">
    <property type="entry name" value="Beta-lactam/transpept-like"/>
</dbReference>
<evidence type="ECO:0000313" key="7">
    <source>
        <dbReference type="Proteomes" id="UP001500742"/>
    </source>
</evidence>
<dbReference type="PANTHER" id="PTHR46825:SF11">
    <property type="entry name" value="PENICILLIN-BINDING PROTEIN 4"/>
    <property type="match status" value="1"/>
</dbReference>
<dbReference type="EMBL" id="BAAAZC010000019">
    <property type="protein sequence ID" value="GAA3974965.1"/>
    <property type="molecule type" value="Genomic_DNA"/>
</dbReference>
<keyword evidence="7" id="KW-1185">Reference proteome</keyword>
<reference evidence="7" key="1">
    <citation type="journal article" date="2019" name="Int. J. Syst. Evol. Microbiol.">
        <title>The Global Catalogue of Microorganisms (GCM) 10K type strain sequencing project: providing services to taxonomists for standard genome sequencing and annotation.</title>
        <authorList>
            <consortium name="The Broad Institute Genomics Platform"/>
            <consortium name="The Broad Institute Genome Sequencing Center for Infectious Disease"/>
            <person name="Wu L."/>
            <person name="Ma J."/>
        </authorList>
    </citation>
    <scope>NUCLEOTIDE SEQUENCE [LARGE SCALE GENOMIC DNA]</scope>
    <source>
        <strain evidence="7">JCM 16601</strain>
    </source>
</reference>
<accession>A0ABP7Q1Y5</accession>
<dbReference type="PROSITE" id="PS50005">
    <property type="entry name" value="TPR"/>
    <property type="match status" value="1"/>
</dbReference>
<dbReference type="InterPro" id="IPR050491">
    <property type="entry name" value="AmpC-like"/>
</dbReference>
<feature type="repeat" description="TPR" evidence="3">
    <location>
        <begin position="435"/>
        <end position="468"/>
    </location>
</feature>
<dbReference type="Proteomes" id="UP001500742">
    <property type="component" value="Unassembled WGS sequence"/>
</dbReference>
<dbReference type="InterPro" id="IPR011990">
    <property type="entry name" value="TPR-like_helical_dom_sf"/>
</dbReference>
<gene>
    <name evidence="6" type="ORF">GCM10022210_26710</name>
</gene>
<keyword evidence="4" id="KW-0732">Signal</keyword>
<dbReference type="SUPFAM" id="SSF48452">
    <property type="entry name" value="TPR-like"/>
    <property type="match status" value="1"/>
</dbReference>
<organism evidence="6 7">
    <name type="scientific">Mucilaginibacter dorajii</name>
    <dbReference type="NCBI Taxonomy" id="692994"/>
    <lineage>
        <taxon>Bacteria</taxon>
        <taxon>Pseudomonadati</taxon>
        <taxon>Bacteroidota</taxon>
        <taxon>Sphingobacteriia</taxon>
        <taxon>Sphingobacteriales</taxon>
        <taxon>Sphingobacteriaceae</taxon>
        <taxon>Mucilaginibacter</taxon>
    </lineage>
</organism>
<keyword evidence="6" id="KW-0378">Hydrolase</keyword>
<feature type="chain" id="PRO_5046219244" evidence="4">
    <location>
        <begin position="25"/>
        <end position="515"/>
    </location>
</feature>
<sequence>MNKIQLCALFLFVFVCCLAQAPHAQEREKALDDFFSTISRNGEINGSVLIAENGKALYQKSFGYTDVQNKILNTPSTLFQIASVSKLFTSIAVLQLYEHKKLNLTDLFSKYFPDFPYPEVTVYQILANTSGIPNNGDVFVPLWRLNRDTIFTINDVIPALKKDKLPLNFQAGTNWDYSNTNYSLLALLVEKLSGEKYAAYLSKNIFIPAGMKSTFQKTSGSNPYSHPNVAYNYAWPFISSMTPARVDSFAVNEYKVQYRTWPSEGDANIYTSVLDLASFNQALFSHRLLKQKTLALVFTPSTRNNGKKIILQGLESEIGLIGDFYWGFGNRIGVDSTLGKIVWESGGLPGCRANIIQNLAKHQLLIWLDNKESPSAMDNIFGALNIVNGRTTSVKKAKQQAAACYARSLISEGEDAAFAKLIAMAPDTANYSLTENTLNDLGYEFFNDQKTDLALQTFRAAVYVFPKSDNLFNSYGEILAKSGKKEAAIIMYKRSLLLNSKNDDSKKALEQLEKK</sequence>
<name>A0ABP7Q1Y5_9SPHI</name>
<dbReference type="SUPFAM" id="SSF56601">
    <property type="entry name" value="beta-lactamase/transpeptidase-like"/>
    <property type="match status" value="1"/>
</dbReference>
<proteinExistence type="predicted"/>
<dbReference type="GO" id="GO:0016787">
    <property type="term" value="F:hydrolase activity"/>
    <property type="evidence" value="ECO:0007669"/>
    <property type="project" value="UniProtKB-KW"/>
</dbReference>
<evidence type="ECO:0000256" key="3">
    <source>
        <dbReference type="PROSITE-ProRule" id="PRU00339"/>
    </source>
</evidence>
<dbReference type="PANTHER" id="PTHR46825">
    <property type="entry name" value="D-ALANYL-D-ALANINE-CARBOXYPEPTIDASE/ENDOPEPTIDASE AMPH"/>
    <property type="match status" value="1"/>
</dbReference>
<keyword evidence="3" id="KW-0802">TPR repeat</keyword>
<dbReference type="Pfam" id="PF00144">
    <property type="entry name" value="Beta-lactamase"/>
    <property type="match status" value="1"/>
</dbReference>
<dbReference type="Gene3D" id="1.25.40.10">
    <property type="entry name" value="Tetratricopeptide repeat domain"/>
    <property type="match status" value="1"/>
</dbReference>
<keyword evidence="2" id="KW-0472">Membrane</keyword>
<evidence type="ECO:0000256" key="1">
    <source>
        <dbReference type="ARBA" id="ARBA00004370"/>
    </source>
</evidence>
<dbReference type="RefSeq" id="WP_259087675.1">
    <property type="nucleotide sequence ID" value="NZ_BAAAZC010000019.1"/>
</dbReference>
<dbReference type="Gene3D" id="3.40.710.10">
    <property type="entry name" value="DD-peptidase/beta-lactamase superfamily"/>
    <property type="match status" value="1"/>
</dbReference>
<evidence type="ECO:0000256" key="2">
    <source>
        <dbReference type="ARBA" id="ARBA00023136"/>
    </source>
</evidence>
<comment type="caution">
    <text evidence="6">The sequence shown here is derived from an EMBL/GenBank/DDBJ whole genome shotgun (WGS) entry which is preliminary data.</text>
</comment>
<evidence type="ECO:0000256" key="4">
    <source>
        <dbReference type="SAM" id="SignalP"/>
    </source>
</evidence>